<protein>
    <submittedName>
        <fullName evidence="1">Uncharacterized protein</fullName>
    </submittedName>
</protein>
<comment type="caution">
    <text evidence="1">The sequence shown here is derived from an EMBL/GenBank/DDBJ whole genome shotgun (WGS) entry which is preliminary data.</text>
</comment>
<evidence type="ECO:0000313" key="2">
    <source>
        <dbReference type="Proteomes" id="UP000017938"/>
    </source>
</evidence>
<dbReference type="EMBL" id="CBFW010000323">
    <property type="protein sequence ID" value="CDC75827.1"/>
    <property type="molecule type" value="Genomic_DNA"/>
</dbReference>
<proteinExistence type="predicted"/>
<dbReference type="Proteomes" id="UP000017938">
    <property type="component" value="Unassembled WGS sequence"/>
</dbReference>
<gene>
    <name evidence="1" type="ORF">BN580_00127</name>
</gene>
<dbReference type="AlphaFoldDB" id="R6UZ18"/>
<organism evidence="1 2">
    <name type="scientific">Candidatus Colimorpha enterica</name>
    <dbReference type="NCBI Taxonomy" id="3083063"/>
    <lineage>
        <taxon>Bacteria</taxon>
        <taxon>Pseudomonadati</taxon>
        <taxon>Bacteroidota</taxon>
        <taxon>Bacteroidia</taxon>
        <taxon>Bacteroidales</taxon>
        <taxon>Candidatus Colimorpha</taxon>
    </lineage>
</organism>
<accession>R6UZ18</accession>
<name>R6UZ18_9BACT</name>
<reference evidence="1" key="1">
    <citation type="submission" date="2012-11" db="EMBL/GenBank/DDBJ databases">
        <title>Dependencies among metagenomic species, viruses, plasmids and units of genetic variation.</title>
        <authorList>
            <person name="Nielsen H.B."/>
            <person name="Almeida M."/>
            <person name="Juncker A.S."/>
            <person name="Rasmussen S."/>
            <person name="Li J."/>
            <person name="Sunagawa S."/>
            <person name="Plichta D."/>
            <person name="Gautier L."/>
            <person name="Le Chatelier E."/>
            <person name="Peletier E."/>
            <person name="Bonde I."/>
            <person name="Nielsen T."/>
            <person name="Manichanh C."/>
            <person name="Arumugam M."/>
            <person name="Batto J."/>
            <person name="Santos M.B.Q.D."/>
            <person name="Blom N."/>
            <person name="Borruel N."/>
            <person name="Burgdorf K.S."/>
            <person name="Boumezbeur F."/>
            <person name="Casellas F."/>
            <person name="Dore J."/>
            <person name="Guarner F."/>
            <person name="Hansen T."/>
            <person name="Hildebrand F."/>
            <person name="Kaas R.S."/>
            <person name="Kennedy S."/>
            <person name="Kristiansen K."/>
            <person name="Kultima J.R."/>
            <person name="Leonard P."/>
            <person name="Levenez F."/>
            <person name="Lund O."/>
            <person name="Moumen B."/>
            <person name="Le Paslier D."/>
            <person name="Pons N."/>
            <person name="Pedersen O."/>
            <person name="Prifti E."/>
            <person name="Qin J."/>
            <person name="Raes J."/>
            <person name="Tap J."/>
            <person name="Tims S."/>
            <person name="Ussery D.W."/>
            <person name="Yamada T."/>
            <person name="MetaHit consortium"/>
            <person name="Renault P."/>
            <person name="Sicheritz-Ponten T."/>
            <person name="Bork P."/>
            <person name="Wang J."/>
            <person name="Brunak S."/>
            <person name="Ehrlich S.D."/>
        </authorList>
    </citation>
    <scope>NUCLEOTIDE SEQUENCE [LARGE SCALE GENOMIC DNA]</scope>
</reference>
<evidence type="ECO:0000313" key="1">
    <source>
        <dbReference type="EMBL" id="CDC75827.1"/>
    </source>
</evidence>
<sequence>MRTSQARAGCPHFFGFVRPSGAKIGCLGRGGTAENIICTGSDVRALSKGFAGSADEVRKM</sequence>